<comment type="caution">
    <text evidence="1">The sequence shown here is derived from an EMBL/GenBank/DDBJ whole genome shotgun (WGS) entry which is preliminary data.</text>
</comment>
<reference evidence="1 2" key="1">
    <citation type="journal article" date="2004" name="Int. J. Syst. Evol. Microbiol.">
        <title>Kaistella koreensis gen. nov., sp. nov., a novel member of the Chryseobacterium-Bergeyella-Riemerella branch.</title>
        <authorList>
            <person name="Kim M.K."/>
            <person name="Im W.T."/>
            <person name="Shin Y.K."/>
            <person name="Lim J.H."/>
            <person name="Kim S.H."/>
            <person name="Lee B.C."/>
            <person name="Park M.Y."/>
            <person name="Lee K.Y."/>
            <person name="Lee S.T."/>
        </authorList>
    </citation>
    <scope>NUCLEOTIDE SEQUENCE [LARGE SCALE GENOMIC DNA]</scope>
    <source>
        <strain evidence="1 2">CCUG 49689</strain>
    </source>
</reference>
<dbReference type="Proteomes" id="UP000035900">
    <property type="component" value="Unassembled WGS sequence"/>
</dbReference>
<dbReference type="OrthoDB" id="583051at2"/>
<proteinExistence type="predicted"/>
<protein>
    <submittedName>
        <fullName evidence="1">Uncharacterized protein</fullName>
    </submittedName>
</protein>
<dbReference type="EMBL" id="LFNG01000025">
    <property type="protein sequence ID" value="KMQ70212.1"/>
    <property type="molecule type" value="Genomic_DNA"/>
</dbReference>
<dbReference type="PATRIC" id="fig|1304281.5.peg.2904"/>
<keyword evidence="2" id="KW-1185">Reference proteome</keyword>
<name>A0A0J7IW82_9FLAO</name>
<accession>A0A0J7IW82</accession>
<evidence type="ECO:0000313" key="2">
    <source>
        <dbReference type="Proteomes" id="UP000035900"/>
    </source>
</evidence>
<evidence type="ECO:0000313" key="1">
    <source>
        <dbReference type="EMBL" id="KMQ70212.1"/>
    </source>
</evidence>
<sequence>MKTENPQLAKIFTDCATQAKEQTNMCMYPDCTECAINSHIMQKNGILSSIGNFGDIDHPVSI</sequence>
<organism evidence="1 2">
    <name type="scientific">Chryseobacterium koreense CCUG 49689</name>
    <dbReference type="NCBI Taxonomy" id="1304281"/>
    <lineage>
        <taxon>Bacteria</taxon>
        <taxon>Pseudomonadati</taxon>
        <taxon>Bacteroidota</taxon>
        <taxon>Flavobacteriia</taxon>
        <taxon>Flavobacteriales</taxon>
        <taxon>Weeksellaceae</taxon>
        <taxon>Chryseobacterium group</taxon>
        <taxon>Chryseobacterium</taxon>
    </lineage>
</organism>
<gene>
    <name evidence="1" type="ORF">ACM44_13455</name>
</gene>
<dbReference type="AlphaFoldDB" id="A0A0J7IW82"/>